<dbReference type="GO" id="GO:0060003">
    <property type="term" value="P:copper ion export"/>
    <property type="evidence" value="ECO:0007669"/>
    <property type="project" value="UniProtKB-ARBA"/>
</dbReference>
<dbReference type="Gene3D" id="3.40.1110.10">
    <property type="entry name" value="Calcium-transporting ATPase, cytoplasmic domain N"/>
    <property type="match status" value="1"/>
</dbReference>
<dbReference type="CDD" id="cd02094">
    <property type="entry name" value="P-type_ATPase_Cu-like"/>
    <property type="match status" value="1"/>
</dbReference>
<dbReference type="FunFam" id="3.30.70.100:FF:000005">
    <property type="entry name" value="Copper-exporting P-type ATPase A"/>
    <property type="match status" value="1"/>
</dbReference>
<dbReference type="Gene3D" id="2.70.150.10">
    <property type="entry name" value="Calcium-transporting ATPase, cytoplasmic transduction domain A"/>
    <property type="match status" value="1"/>
</dbReference>
<feature type="transmembrane region" description="Helical" evidence="14">
    <location>
        <begin position="704"/>
        <end position="723"/>
    </location>
</feature>
<feature type="domain" description="HMA" evidence="15">
    <location>
        <begin position="8"/>
        <end position="78"/>
    </location>
</feature>
<feature type="transmembrane region" description="Helical" evidence="14">
    <location>
        <begin position="359"/>
        <end position="381"/>
    </location>
</feature>
<dbReference type="NCBIfam" id="TIGR01511">
    <property type="entry name" value="ATPase-IB1_Cu"/>
    <property type="match status" value="1"/>
</dbReference>
<dbReference type="GO" id="GO:0016887">
    <property type="term" value="F:ATP hydrolysis activity"/>
    <property type="evidence" value="ECO:0007669"/>
    <property type="project" value="InterPro"/>
</dbReference>
<comment type="similarity">
    <text evidence="2 14">Belongs to the cation transport ATPase (P-type) (TC 3.A.3) family. Type IB subfamily.</text>
</comment>
<feature type="transmembrane region" description="Helical" evidence="14">
    <location>
        <begin position="387"/>
        <end position="410"/>
    </location>
</feature>
<dbReference type="InterPro" id="IPR001757">
    <property type="entry name" value="P_typ_ATPase"/>
</dbReference>
<feature type="transmembrane region" description="Helical" evidence="14">
    <location>
        <begin position="140"/>
        <end position="157"/>
    </location>
</feature>
<sequence length="760" mass="80673">MAAAPESTSLDLSIEGMTCASCVLRVEKALAAVPGVSKATVNLATERAHIEIDPHPTLQSDLSDLAIAAVKKAGYEATEVKLNVAPKDTLTESRQQEAKHLKRALITSLILTLPVFVLEMGSHLFPAIHEFVHVHIGMQNSWILQSILTTLVLVGPGRDFFTKGFGALFKLSPEMNSLVAMGAGSAWVYSMLACYWPQVLPEGTRFVYFEAAAVIVTLILLGRMLEAMAKGQTGMAIQHLIGLQPRQARVMRESGPVDVDIESVVPGDLVLVRPGERVPVDGVITEGEPYVDESMITGEPIPVTKHKHDKVTGGTINTSSSFTFKATHTGADTVLARIIRMVENAQGTKLPIQALVDRVTAWFVPAIMACSLLTFLIWFLFGPSPSLSFALVNAVAVMIIACPCAMGLATPTSIMVGTGRAAQLGVLFRQGDALQRLRDVQVIAFDKTGTLTLGKPVMTDLLVMDSNKSRNELLSIAAAMQMHSEHPIAHAIVSAAQESKLPLPAAKEFNAINGAGVRAIVQGRVVISGSENLMKENGIEVDHATAQIIAWGQQGKTPIFLAMDGQLVALIAVADPIKPSAKTAISLLKSMNVQTLMITGDNIYTAQAVAKELGIDQLHAHTLPEGKVALLQQQKKDGHVIAFVGDGINDAPALATADVGIAIGTGTDVAIESASVVLMSDDLQGVVNAIGLSHATMANIKQNLFWAFAYNVALVPLAAGVLYPVSGTLLSPMFAAGAMACSSVFVIANALRLKRFQPQA</sequence>
<keyword evidence="8 14" id="KW-0547">Nucleotide-binding</keyword>
<dbReference type="SUPFAM" id="SSF81665">
    <property type="entry name" value="Calcium ATPase, transmembrane domain M"/>
    <property type="match status" value="1"/>
</dbReference>
<evidence type="ECO:0000256" key="10">
    <source>
        <dbReference type="ARBA" id="ARBA00022967"/>
    </source>
</evidence>
<dbReference type="PROSITE" id="PS01047">
    <property type="entry name" value="HMA_1"/>
    <property type="match status" value="1"/>
</dbReference>
<proteinExistence type="inferred from homology"/>
<evidence type="ECO:0000313" key="16">
    <source>
        <dbReference type="EMBL" id="NDY81784.1"/>
    </source>
</evidence>
<evidence type="ECO:0000256" key="4">
    <source>
        <dbReference type="ARBA" id="ARBA00022448"/>
    </source>
</evidence>
<dbReference type="InterPro" id="IPR023298">
    <property type="entry name" value="ATPase_P-typ_TM_dom_sf"/>
</dbReference>
<dbReference type="SUPFAM" id="SSF81653">
    <property type="entry name" value="Calcium ATPase, transduction domain A"/>
    <property type="match status" value="1"/>
</dbReference>
<reference evidence="16" key="1">
    <citation type="submission" date="2020-02" db="EMBL/GenBank/DDBJ databases">
        <authorList>
            <person name="Chen W.-M."/>
        </authorList>
    </citation>
    <scope>NUCLEOTIDE SEQUENCE</scope>
    <source>
        <strain evidence="16">NBD-18</strain>
    </source>
</reference>
<evidence type="ECO:0000256" key="11">
    <source>
        <dbReference type="ARBA" id="ARBA00022989"/>
    </source>
</evidence>
<evidence type="ECO:0000256" key="2">
    <source>
        <dbReference type="ARBA" id="ARBA00006024"/>
    </source>
</evidence>
<dbReference type="Pfam" id="PF00403">
    <property type="entry name" value="HMA"/>
    <property type="match status" value="1"/>
</dbReference>
<evidence type="ECO:0000256" key="14">
    <source>
        <dbReference type="RuleBase" id="RU362081"/>
    </source>
</evidence>
<dbReference type="GO" id="GO:0005507">
    <property type="term" value="F:copper ion binding"/>
    <property type="evidence" value="ECO:0007669"/>
    <property type="project" value="TreeGrafter"/>
</dbReference>
<dbReference type="GO" id="GO:0005886">
    <property type="term" value="C:plasma membrane"/>
    <property type="evidence" value="ECO:0007669"/>
    <property type="project" value="UniProtKB-SubCell"/>
</dbReference>
<keyword evidence="12" id="KW-0406">Ion transport</keyword>
<dbReference type="AlphaFoldDB" id="A0A6B2QWZ4"/>
<dbReference type="PANTHER" id="PTHR43520:SF8">
    <property type="entry name" value="P-TYPE CU(+) TRANSPORTER"/>
    <property type="match status" value="1"/>
</dbReference>
<dbReference type="Gene3D" id="3.30.70.100">
    <property type="match status" value="1"/>
</dbReference>
<dbReference type="Pfam" id="PF00702">
    <property type="entry name" value="Hydrolase"/>
    <property type="match status" value="1"/>
</dbReference>
<dbReference type="InterPro" id="IPR017969">
    <property type="entry name" value="Heavy-metal-associated_CS"/>
</dbReference>
<dbReference type="InterPro" id="IPR023214">
    <property type="entry name" value="HAD_sf"/>
</dbReference>
<keyword evidence="4" id="KW-0813">Transport</keyword>
<dbReference type="NCBIfam" id="TIGR01494">
    <property type="entry name" value="ATPase_P-type"/>
    <property type="match status" value="1"/>
</dbReference>
<dbReference type="PRINTS" id="PR00943">
    <property type="entry name" value="CUATPASE"/>
</dbReference>
<dbReference type="EMBL" id="JAAGRN010000001">
    <property type="protein sequence ID" value="NDY81784.1"/>
    <property type="molecule type" value="Genomic_DNA"/>
</dbReference>
<feature type="transmembrane region" description="Helical" evidence="14">
    <location>
        <begin position="178"/>
        <end position="200"/>
    </location>
</feature>
<dbReference type="SUPFAM" id="SSF56784">
    <property type="entry name" value="HAD-like"/>
    <property type="match status" value="1"/>
</dbReference>
<dbReference type="FunFam" id="2.70.150.10:FF:000020">
    <property type="entry name" value="Copper-exporting P-type ATPase A"/>
    <property type="match status" value="1"/>
</dbReference>
<dbReference type="InterPro" id="IPR036412">
    <property type="entry name" value="HAD-like_sf"/>
</dbReference>
<dbReference type="GO" id="GO:0005524">
    <property type="term" value="F:ATP binding"/>
    <property type="evidence" value="ECO:0007669"/>
    <property type="project" value="UniProtKB-UniRule"/>
</dbReference>
<dbReference type="CDD" id="cd00371">
    <property type="entry name" value="HMA"/>
    <property type="match status" value="1"/>
</dbReference>
<feature type="transmembrane region" description="Helical" evidence="14">
    <location>
        <begin position="729"/>
        <end position="751"/>
    </location>
</feature>
<dbReference type="EC" id="7.2.2.8" evidence="3"/>
<dbReference type="PRINTS" id="PR00119">
    <property type="entry name" value="CATATPASE"/>
</dbReference>
<keyword evidence="9 14" id="KW-0067">ATP-binding</keyword>
<dbReference type="InterPro" id="IPR059000">
    <property type="entry name" value="ATPase_P-type_domA"/>
</dbReference>
<keyword evidence="13 14" id="KW-0472">Membrane</keyword>
<dbReference type="GO" id="GO:0140581">
    <property type="term" value="F:P-type monovalent copper transporter activity"/>
    <property type="evidence" value="ECO:0007669"/>
    <property type="project" value="UniProtKB-EC"/>
</dbReference>
<dbReference type="PANTHER" id="PTHR43520">
    <property type="entry name" value="ATP7, ISOFORM B"/>
    <property type="match status" value="1"/>
</dbReference>
<comment type="subcellular location">
    <subcellularLocation>
        <location evidence="1">Cell membrane</location>
        <topology evidence="1">Multi-pass membrane protein</topology>
    </subcellularLocation>
</comment>
<dbReference type="SFLD" id="SFLDF00027">
    <property type="entry name" value="p-type_atpase"/>
    <property type="match status" value="1"/>
</dbReference>
<dbReference type="InterPro" id="IPR036163">
    <property type="entry name" value="HMA_dom_sf"/>
</dbReference>
<evidence type="ECO:0000256" key="1">
    <source>
        <dbReference type="ARBA" id="ARBA00004651"/>
    </source>
</evidence>
<evidence type="ECO:0000256" key="8">
    <source>
        <dbReference type="ARBA" id="ARBA00022741"/>
    </source>
</evidence>
<dbReference type="PROSITE" id="PS50846">
    <property type="entry name" value="HMA_2"/>
    <property type="match status" value="1"/>
</dbReference>
<accession>A0A6B2QWZ4</accession>
<dbReference type="NCBIfam" id="TIGR01525">
    <property type="entry name" value="ATPase-IB_hvy"/>
    <property type="match status" value="1"/>
</dbReference>
<dbReference type="Pfam" id="PF00122">
    <property type="entry name" value="E1-E2_ATPase"/>
    <property type="match status" value="1"/>
</dbReference>
<dbReference type="Gene3D" id="3.40.50.1000">
    <property type="entry name" value="HAD superfamily/HAD-like"/>
    <property type="match status" value="1"/>
</dbReference>
<name>A0A6B2QWZ4_9BURK</name>
<keyword evidence="7 14" id="KW-0479">Metal-binding</keyword>
<evidence type="ECO:0000256" key="7">
    <source>
        <dbReference type="ARBA" id="ARBA00022723"/>
    </source>
</evidence>
<evidence type="ECO:0000256" key="12">
    <source>
        <dbReference type="ARBA" id="ARBA00023065"/>
    </source>
</evidence>
<dbReference type="SUPFAM" id="SSF55008">
    <property type="entry name" value="HMA, heavy metal-associated domain"/>
    <property type="match status" value="1"/>
</dbReference>
<dbReference type="PROSITE" id="PS00154">
    <property type="entry name" value="ATPASE_E1_E2"/>
    <property type="match status" value="1"/>
</dbReference>
<comment type="caution">
    <text evidence="16">The sequence shown here is derived from an EMBL/GenBank/DDBJ whole genome shotgun (WGS) entry which is preliminary data.</text>
</comment>
<dbReference type="InterPro" id="IPR023299">
    <property type="entry name" value="ATPase_P-typ_cyto_dom_N"/>
</dbReference>
<dbReference type="InterPro" id="IPR018303">
    <property type="entry name" value="ATPase_P-typ_P_site"/>
</dbReference>
<dbReference type="SFLD" id="SFLDS00003">
    <property type="entry name" value="Haloacid_Dehalogenase"/>
    <property type="match status" value="1"/>
</dbReference>
<dbReference type="InterPro" id="IPR027256">
    <property type="entry name" value="P-typ_ATPase_IB"/>
</dbReference>
<evidence type="ECO:0000259" key="15">
    <source>
        <dbReference type="PROSITE" id="PS50846"/>
    </source>
</evidence>
<feature type="transmembrane region" description="Helical" evidence="14">
    <location>
        <begin position="206"/>
        <end position="225"/>
    </location>
</feature>
<dbReference type="InterPro" id="IPR006121">
    <property type="entry name" value="HMA_dom"/>
</dbReference>
<dbReference type="InterPro" id="IPR008250">
    <property type="entry name" value="ATPase_P-typ_transduc_dom_A_sf"/>
</dbReference>
<keyword evidence="10" id="KW-1278">Translocase</keyword>
<keyword evidence="11 14" id="KW-1133">Transmembrane helix</keyword>
<dbReference type="SFLD" id="SFLDG00002">
    <property type="entry name" value="C1.7:_P-type_atpase_like"/>
    <property type="match status" value="1"/>
</dbReference>
<evidence type="ECO:0000256" key="13">
    <source>
        <dbReference type="ARBA" id="ARBA00023136"/>
    </source>
</evidence>
<protein>
    <recommendedName>
        <fullName evidence="3">P-type Cu(+) transporter</fullName>
        <ecNumber evidence="3">7.2.2.8</ecNumber>
    </recommendedName>
</protein>
<dbReference type="GO" id="GO:0043682">
    <property type="term" value="F:P-type divalent copper transporter activity"/>
    <property type="evidence" value="ECO:0007669"/>
    <property type="project" value="TreeGrafter"/>
</dbReference>
<gene>
    <name evidence="16" type="ORF">G3I67_00930</name>
</gene>
<evidence type="ECO:0000256" key="6">
    <source>
        <dbReference type="ARBA" id="ARBA00022692"/>
    </source>
</evidence>
<evidence type="ECO:0000256" key="9">
    <source>
        <dbReference type="ARBA" id="ARBA00022840"/>
    </source>
</evidence>
<organism evidence="16">
    <name type="scientific">Sheuella amnicola</name>
    <dbReference type="NCBI Taxonomy" id="2707330"/>
    <lineage>
        <taxon>Bacteria</taxon>
        <taxon>Pseudomonadati</taxon>
        <taxon>Pseudomonadota</taxon>
        <taxon>Betaproteobacteria</taxon>
        <taxon>Burkholderiales</taxon>
        <taxon>Alcaligenaceae</taxon>
        <taxon>Sheuella</taxon>
    </lineage>
</organism>
<keyword evidence="5 14" id="KW-1003">Cell membrane</keyword>
<dbReference type="GO" id="GO:0055070">
    <property type="term" value="P:copper ion homeostasis"/>
    <property type="evidence" value="ECO:0007669"/>
    <property type="project" value="TreeGrafter"/>
</dbReference>
<dbReference type="InterPro" id="IPR044492">
    <property type="entry name" value="P_typ_ATPase_HD_dom"/>
</dbReference>
<keyword evidence="6 14" id="KW-0812">Transmembrane</keyword>
<evidence type="ECO:0000256" key="5">
    <source>
        <dbReference type="ARBA" id="ARBA00022475"/>
    </source>
</evidence>
<feature type="transmembrane region" description="Helical" evidence="14">
    <location>
        <begin position="104"/>
        <end position="128"/>
    </location>
</feature>
<evidence type="ECO:0000256" key="3">
    <source>
        <dbReference type="ARBA" id="ARBA00012517"/>
    </source>
</evidence>